<sequence length="59" mass="6388">MLSRVNGALSHAVSAAVRQATSRRYGISFLEINAMDRAFWGLGNAAGRHPKSFITAEIL</sequence>
<proteinExistence type="predicted"/>
<reference evidence="1" key="1">
    <citation type="submission" date="2024-06" db="EMBL/GenBank/DDBJ databases">
        <authorList>
            <person name="Coelho C."/>
            <person name="Bento M."/>
            <person name="Garcia E."/>
            <person name="Camelo A."/>
            <person name="Brandao I."/>
            <person name="Espirito Santo C."/>
            <person name="Trovao J."/>
            <person name="Verissimo A."/>
            <person name="Costa J."/>
            <person name="Tiago I."/>
        </authorList>
    </citation>
    <scope>NUCLEOTIDE SEQUENCE</scope>
    <source>
        <strain evidence="1">KWT182</strain>
    </source>
</reference>
<accession>A0AAU7QC15</accession>
<name>A0AAU7QC15_9GAMM</name>
<dbReference type="EMBL" id="CP157947">
    <property type="protein sequence ID" value="XBS70457.1"/>
    <property type="molecule type" value="Genomic_DNA"/>
</dbReference>
<protein>
    <submittedName>
        <fullName evidence="1">Uncharacterized protein</fullName>
    </submittedName>
</protein>
<organism evidence="1">
    <name type="scientific">Acerihabitans sp. KWT182</name>
    <dbReference type="NCBI Taxonomy" id="3157919"/>
    <lineage>
        <taxon>Bacteria</taxon>
        <taxon>Pseudomonadati</taxon>
        <taxon>Pseudomonadota</taxon>
        <taxon>Gammaproteobacteria</taxon>
        <taxon>Enterobacterales</taxon>
        <taxon>Pectobacteriaceae</taxon>
        <taxon>Acerihabitans</taxon>
    </lineage>
</organism>
<gene>
    <name evidence="1" type="ORF">ABK905_04305</name>
</gene>
<dbReference type="AlphaFoldDB" id="A0AAU7QC15"/>
<evidence type="ECO:0000313" key="1">
    <source>
        <dbReference type="EMBL" id="XBS70457.1"/>
    </source>
</evidence>